<dbReference type="RefSeq" id="WP_147416997.1">
    <property type="nucleotide sequence ID" value="NZ_CP063196.1"/>
</dbReference>
<protein>
    <submittedName>
        <fullName evidence="1">Uncharacterized protein</fullName>
    </submittedName>
</protein>
<evidence type="ECO:0000313" key="2">
    <source>
        <dbReference type="Proteomes" id="UP000265719"/>
    </source>
</evidence>
<organism evidence="1 2">
    <name type="scientific">Thermobifida halotolerans</name>
    <dbReference type="NCBI Taxonomy" id="483545"/>
    <lineage>
        <taxon>Bacteria</taxon>
        <taxon>Bacillati</taxon>
        <taxon>Actinomycetota</taxon>
        <taxon>Actinomycetes</taxon>
        <taxon>Streptosporangiales</taxon>
        <taxon>Nocardiopsidaceae</taxon>
        <taxon>Thermobifida</taxon>
    </lineage>
</organism>
<dbReference type="EMBL" id="CP063196">
    <property type="protein sequence ID" value="UOE21402.1"/>
    <property type="molecule type" value="Genomic_DNA"/>
</dbReference>
<dbReference type="AlphaFoldDB" id="A0AA97LZW9"/>
<sequence length="177" mass="20284">MTPLAEFHTLTDASYRIVDLHDQDYGTDEDPLPLPGYREVVGGSLRRLYLQCVDDIVRVSVRLRLWEQDPGPGEAEEGEAWSEGESTELLCPSGVLLVDRWTMGPSAEWTLPVTGIFCVRVRHRGRDTARRRIDELREELYETEASPRERVTRLHTLDGTEQYLIDLWPKTSVTTKT</sequence>
<dbReference type="KEGG" id="thao:NI17_009955"/>
<dbReference type="Proteomes" id="UP000265719">
    <property type="component" value="Chromosome"/>
</dbReference>
<name>A0AA97LZW9_9ACTN</name>
<proteinExistence type="predicted"/>
<gene>
    <name evidence="1" type="ORF">NI17_009955</name>
</gene>
<keyword evidence="2" id="KW-1185">Reference proteome</keyword>
<reference evidence="1" key="1">
    <citation type="submission" date="2020-10" db="EMBL/GenBank/DDBJ databases">
        <title>De novo genome project of the cellulose decomposer Thermobifida halotolerans type strain.</title>
        <authorList>
            <person name="Nagy I."/>
            <person name="Horvath B."/>
            <person name="Kukolya J."/>
            <person name="Nagy I."/>
            <person name="Orsini M."/>
        </authorList>
    </citation>
    <scope>NUCLEOTIDE SEQUENCE</scope>
    <source>
        <strain evidence="1">DSM 44931</strain>
    </source>
</reference>
<accession>A0AA97LZW9</accession>
<evidence type="ECO:0000313" key="1">
    <source>
        <dbReference type="EMBL" id="UOE21402.1"/>
    </source>
</evidence>